<name>A0A382WT75_9ZZZZ</name>
<accession>A0A382WT75</accession>
<evidence type="ECO:0000313" key="3">
    <source>
        <dbReference type="EMBL" id="SVD61595.1"/>
    </source>
</evidence>
<feature type="non-terminal residue" evidence="3">
    <location>
        <position position="262"/>
    </location>
</feature>
<dbReference type="AlphaFoldDB" id="A0A382WT75"/>
<dbReference type="PRINTS" id="PR01713">
    <property type="entry name" value="NUCEPIMERASE"/>
</dbReference>
<feature type="domain" description="NAD-dependent epimerase/dehydratase" evidence="2">
    <location>
        <begin position="3"/>
        <end position="237"/>
    </location>
</feature>
<organism evidence="3">
    <name type="scientific">marine metagenome</name>
    <dbReference type="NCBI Taxonomy" id="408172"/>
    <lineage>
        <taxon>unclassified sequences</taxon>
        <taxon>metagenomes</taxon>
        <taxon>ecological metagenomes</taxon>
    </lineage>
</organism>
<dbReference type="PANTHER" id="PTHR43574">
    <property type="entry name" value="EPIMERASE-RELATED"/>
    <property type="match status" value="1"/>
</dbReference>
<keyword evidence="1" id="KW-0520">NAD</keyword>
<dbReference type="Gene3D" id="3.90.25.10">
    <property type="entry name" value="UDP-galactose 4-epimerase, domain 1"/>
    <property type="match status" value="1"/>
</dbReference>
<evidence type="ECO:0000256" key="1">
    <source>
        <dbReference type="ARBA" id="ARBA00023027"/>
    </source>
</evidence>
<reference evidence="3" key="1">
    <citation type="submission" date="2018-05" db="EMBL/GenBank/DDBJ databases">
        <authorList>
            <person name="Lanie J.A."/>
            <person name="Ng W.-L."/>
            <person name="Kazmierczak K.M."/>
            <person name="Andrzejewski T.M."/>
            <person name="Davidsen T.M."/>
            <person name="Wayne K.J."/>
            <person name="Tettelin H."/>
            <person name="Glass J.I."/>
            <person name="Rusch D."/>
            <person name="Podicherti R."/>
            <person name="Tsui H.-C.T."/>
            <person name="Winkler M.E."/>
        </authorList>
    </citation>
    <scope>NUCLEOTIDE SEQUENCE</scope>
</reference>
<dbReference type="Gene3D" id="3.40.50.720">
    <property type="entry name" value="NAD(P)-binding Rossmann-like Domain"/>
    <property type="match status" value="1"/>
</dbReference>
<dbReference type="SUPFAM" id="SSF51735">
    <property type="entry name" value="NAD(P)-binding Rossmann-fold domains"/>
    <property type="match status" value="1"/>
</dbReference>
<dbReference type="Pfam" id="PF01370">
    <property type="entry name" value="Epimerase"/>
    <property type="match status" value="1"/>
</dbReference>
<evidence type="ECO:0000259" key="2">
    <source>
        <dbReference type="Pfam" id="PF01370"/>
    </source>
</evidence>
<gene>
    <name evidence="3" type="ORF">METZ01_LOCUS414449</name>
</gene>
<dbReference type="EMBL" id="UINC01162054">
    <property type="protein sequence ID" value="SVD61595.1"/>
    <property type="molecule type" value="Genomic_DNA"/>
</dbReference>
<dbReference type="InterPro" id="IPR001509">
    <property type="entry name" value="Epimerase_deHydtase"/>
</dbReference>
<protein>
    <recommendedName>
        <fullName evidence="2">NAD-dependent epimerase/dehydratase domain-containing protein</fullName>
    </recommendedName>
</protein>
<proteinExistence type="predicted"/>
<dbReference type="InterPro" id="IPR036291">
    <property type="entry name" value="NAD(P)-bd_dom_sf"/>
</dbReference>
<sequence>MKVLITGAAGFIGFHLSKKLLNEHYIVFGIDNLNNYYDVNLKKDRISYLNKSKNFIFNKINLSNKIKINKIIEQNKIKYIVHLAAQAGVRYSIDHPEFYFKNNLEGFFNILEISKINKIKHLIFASTSSVYGNNSKFPLTEHMNTDKPLSFYAATKKSNEVMAYSYSNIYKLPSTALRFFTVYGPYGRPDMSLFKFTKAILSNKKIFFFNSGDHIRDFTYVDDIVDGISSLISKPSLEIIPYNCFNIGGGKANKLITFLNLL</sequence>